<organism evidence="2 3">
    <name type="scientific">Saccharothrix xinjiangensis</name>
    <dbReference type="NCBI Taxonomy" id="204798"/>
    <lineage>
        <taxon>Bacteria</taxon>
        <taxon>Bacillati</taxon>
        <taxon>Actinomycetota</taxon>
        <taxon>Actinomycetes</taxon>
        <taxon>Pseudonocardiales</taxon>
        <taxon>Pseudonocardiaceae</taxon>
        <taxon>Saccharothrix</taxon>
    </lineage>
</organism>
<keyword evidence="3" id="KW-1185">Reference proteome</keyword>
<dbReference type="PROSITE" id="PS51782">
    <property type="entry name" value="LYSM"/>
    <property type="match status" value="1"/>
</dbReference>
<gene>
    <name evidence="2" type="ORF">ACFPFM_34215</name>
</gene>
<feature type="domain" description="LysM" evidence="1">
    <location>
        <begin position="195"/>
        <end position="242"/>
    </location>
</feature>
<accession>A0ABV9YAB9</accession>
<dbReference type="EMBL" id="JBHSJB010000034">
    <property type="protein sequence ID" value="MFC5058794.1"/>
    <property type="molecule type" value="Genomic_DNA"/>
</dbReference>
<dbReference type="Pfam" id="PF19266">
    <property type="entry name" value="CIS_tube"/>
    <property type="match status" value="1"/>
</dbReference>
<evidence type="ECO:0000313" key="2">
    <source>
        <dbReference type="EMBL" id="MFC5058794.1"/>
    </source>
</evidence>
<evidence type="ECO:0000313" key="3">
    <source>
        <dbReference type="Proteomes" id="UP001595833"/>
    </source>
</evidence>
<protein>
    <submittedName>
        <fullName evidence="2">LysM peptidoglycan-binding domain-containing protein</fullName>
    </submittedName>
</protein>
<comment type="caution">
    <text evidence="2">The sequence shown here is derived from an EMBL/GenBank/DDBJ whole genome shotgun (WGS) entry which is preliminary data.</text>
</comment>
<dbReference type="Pfam" id="PF01476">
    <property type="entry name" value="LysM"/>
    <property type="match status" value="1"/>
</dbReference>
<dbReference type="Proteomes" id="UP001595833">
    <property type="component" value="Unassembled WGS sequence"/>
</dbReference>
<name>A0ABV9YAB9_9PSEU</name>
<reference evidence="3" key="1">
    <citation type="journal article" date="2019" name="Int. J. Syst. Evol. Microbiol.">
        <title>The Global Catalogue of Microorganisms (GCM) 10K type strain sequencing project: providing services to taxonomists for standard genome sequencing and annotation.</title>
        <authorList>
            <consortium name="The Broad Institute Genomics Platform"/>
            <consortium name="The Broad Institute Genome Sequencing Center for Infectious Disease"/>
            <person name="Wu L."/>
            <person name="Ma J."/>
        </authorList>
    </citation>
    <scope>NUCLEOTIDE SEQUENCE [LARGE SCALE GENOMIC DNA]</scope>
    <source>
        <strain evidence="3">KCTC 12848</strain>
    </source>
</reference>
<dbReference type="InterPro" id="IPR036779">
    <property type="entry name" value="LysM_dom_sf"/>
</dbReference>
<proteinExistence type="predicted"/>
<sequence length="257" mass="27223">MASPITFTSAGSSGAAGRAAPTNLQKAVLSVHQPPRAGGAAKPGAHMHDITFQFNPKELSLTKNARWERTPQPNVPKSGTPEFKGSEPCRLSLEVFLDATERMDDGVVKKVEQLFTCCAPTAESRQRAQGSPPWVVFKWGGMTGFPAFVASVSAKYTLFTPAGVPVRATCAVDLEEIAGEVGGQNPTSGALAARDSHVLVAGDTLQSLAHRAYGDPGLWRGIAEANEIDDPMRLRPGARLLVPALDEARGQGVRRGQ</sequence>
<dbReference type="InterPro" id="IPR018392">
    <property type="entry name" value="LysM"/>
</dbReference>
<evidence type="ECO:0000259" key="1">
    <source>
        <dbReference type="PROSITE" id="PS51782"/>
    </source>
</evidence>
<dbReference type="Gene3D" id="3.10.350.10">
    <property type="entry name" value="LysM domain"/>
    <property type="match status" value="1"/>
</dbReference>
<dbReference type="RefSeq" id="WP_344040529.1">
    <property type="nucleotide sequence ID" value="NZ_BAAAKE010000023.1"/>
</dbReference>
<dbReference type="InterPro" id="IPR045361">
    <property type="entry name" value="CIS_tube_prot_N"/>
</dbReference>